<name>A0A8J2W5F5_9CRUS</name>
<feature type="region of interest" description="Disordered" evidence="2">
    <location>
        <begin position="880"/>
        <end position="903"/>
    </location>
</feature>
<feature type="domain" description="Treslin STD" evidence="4">
    <location>
        <begin position="597"/>
        <end position="734"/>
    </location>
</feature>
<dbReference type="OrthoDB" id="6341942at2759"/>
<dbReference type="PANTHER" id="PTHR21556">
    <property type="entry name" value="TRESLIN"/>
    <property type="match status" value="1"/>
</dbReference>
<reference evidence="5" key="1">
    <citation type="submission" date="2021-11" db="EMBL/GenBank/DDBJ databases">
        <authorList>
            <person name="Schell T."/>
        </authorList>
    </citation>
    <scope>NUCLEOTIDE SEQUENCE</scope>
    <source>
        <strain evidence="5">M5</strain>
    </source>
</reference>
<feature type="compositionally biased region" description="Basic and acidic residues" evidence="2">
    <location>
        <begin position="890"/>
        <end position="903"/>
    </location>
</feature>
<dbReference type="GO" id="GO:0006260">
    <property type="term" value="P:DNA replication"/>
    <property type="evidence" value="ECO:0007669"/>
    <property type="project" value="InterPro"/>
</dbReference>
<feature type="region of interest" description="Disordered" evidence="2">
    <location>
        <begin position="842"/>
        <end position="861"/>
    </location>
</feature>
<dbReference type="Proteomes" id="UP000789390">
    <property type="component" value="Unassembled WGS sequence"/>
</dbReference>
<evidence type="ECO:0000259" key="4">
    <source>
        <dbReference type="Pfam" id="PF21855"/>
    </source>
</evidence>
<dbReference type="InterPro" id="IPR026153">
    <property type="entry name" value="Treslin"/>
</dbReference>
<feature type="compositionally biased region" description="Polar residues" evidence="2">
    <location>
        <begin position="1255"/>
        <end position="1275"/>
    </location>
</feature>
<evidence type="ECO:0000313" key="6">
    <source>
        <dbReference type="Proteomes" id="UP000789390"/>
    </source>
</evidence>
<accession>A0A8J2W5F5</accession>
<comment type="caution">
    <text evidence="5">The sequence shown here is derived from an EMBL/GenBank/DDBJ whole genome shotgun (WGS) entry which is preliminary data.</text>
</comment>
<dbReference type="InterPro" id="IPR053920">
    <property type="entry name" value="Treslin_STD"/>
</dbReference>
<proteinExistence type="predicted"/>
<feature type="domain" description="Treslin N-terminal" evidence="3">
    <location>
        <begin position="39"/>
        <end position="195"/>
    </location>
</feature>
<dbReference type="InterPro" id="IPR053919">
    <property type="entry name" value="Treslin_N"/>
</dbReference>
<dbReference type="Pfam" id="PF21854">
    <property type="entry name" value="Treslin_N"/>
    <property type="match status" value="1"/>
</dbReference>
<dbReference type="GO" id="GO:0007095">
    <property type="term" value="P:mitotic G2 DNA damage checkpoint signaling"/>
    <property type="evidence" value="ECO:0007669"/>
    <property type="project" value="TreeGrafter"/>
</dbReference>
<evidence type="ECO:0000313" key="5">
    <source>
        <dbReference type="EMBL" id="CAH0106052.1"/>
    </source>
</evidence>
<dbReference type="EMBL" id="CAKKLH010000212">
    <property type="protein sequence ID" value="CAH0106052.1"/>
    <property type="molecule type" value="Genomic_DNA"/>
</dbReference>
<dbReference type="GO" id="GO:0010212">
    <property type="term" value="P:response to ionizing radiation"/>
    <property type="evidence" value="ECO:0007669"/>
    <property type="project" value="InterPro"/>
</dbReference>
<dbReference type="GO" id="GO:0030174">
    <property type="term" value="P:regulation of DNA-templated DNA replication initiation"/>
    <property type="evidence" value="ECO:0007669"/>
    <property type="project" value="TreeGrafter"/>
</dbReference>
<protein>
    <recommendedName>
        <fullName evidence="7">Treslin N-terminal domain-containing protein</fullName>
    </recommendedName>
</protein>
<feature type="compositionally biased region" description="Low complexity" evidence="2">
    <location>
        <begin position="1171"/>
        <end position="1182"/>
    </location>
</feature>
<feature type="compositionally biased region" description="Basic and acidic residues" evidence="2">
    <location>
        <begin position="1183"/>
        <end position="1196"/>
    </location>
</feature>
<dbReference type="GO" id="GO:0005634">
    <property type="term" value="C:nucleus"/>
    <property type="evidence" value="ECO:0007669"/>
    <property type="project" value="InterPro"/>
</dbReference>
<sequence>MASRPSIVFLFDLDLPSVRSGNSLVNSDDDFPSQCIRLLRHVVLNILNYFSEKQINIQWGYRFYSSSNYQLTNKARFVELTTQTVEEFEEALSVRFEQNNALVEGTTLNQMTGASILNRTLQDIFSDYDWKTPSDSLTPTRKGKKAGKQLDQSLQNLVFVFTEVPTDEAIRSFCKFSVQDELSVKSVTDAILPKELAKRFQEFQLSLNFIDLSNDTKTIFSKIASNLRGAVIDALSFISPFSFSQILQASCFTEVNSKEICHSCQSLSLGSNTVVLVLNEQQFEFQLQCWNPGCIKSSLCSEDENINNSVINCKKVQKTSVPSQSWLRYESLHLLSSRNSSLPKLLSQKISWIGQLNDRFCCISPLTSRTAFMIFPSSDCFSFRSWATSLFGPINRESPDFSRTRNFVARILDDERRISPCMDDLAPLIPDQGYQWSVLSHLKGNYAEKKGIHLGMHWQNLKNCFQSEEAQEKCLKEFNNNSFDQLSHSIPQIDTQSANFSSEGNALKKIGSNRIQNLRASTLLQKSQEVRAKNDEIEREKINREKQVAEEKKEKIWKELKMYLLSLRSSIEFGEDKVKMVPSKVDFAQQEILDRCLKLKNQEFISQLEDWQMFCLVQVIASTILYVWKENKSMMKGFETIRQNFLKKPGTVNRSTPKDSKVHEFKFQILLRLELCWVVPSLVGEEEEVLQDTISLFQMLAIHSNPQIISTFFQDGLIVSFENMLPEFLVNLGEELNQPIPASLSDIVRLKNSTRTPSPTLSSRTLSIHSIASQNETIDSQRSVARDLRSRTLSRQPSLNVLQHKKQITLPNKVERNPVAVKKEESNEVVRVRRSLQFGGIETPLQKTRSKSPSKGAYTPRKLNTSFEPLAVFTTPNKATDDILAPETPSRLRSDNKNKKTDGIHVVGESPEIKQEVLRRSPRRLEAAIALRRRASFYSTLTSDVNPEKGASRNWTRGESQVWSEKAKANTSIQPIEDNSHQSGQSARFLFSKILSRNDSMPISDLGFSPKVNAVESDSSQAMPSLTTPRKGGSTMLLPPSTPSRQRLTFPETGASVLVQGTPHKTPMKTPKQVQFNFNFQPATPSSKVVPDPRSILKSPMSFQSHQSRTPCKSVSQDRLAHQVIHILDDTNFTGRHQLELHSPLKSEEIVTKREDRLSEEFSGEDLAKLSNESNPGPNNEESQVHRLDENTLRPDEEVELQSPAKTEKEISIVSPLILRRSPRYPLSYQNNQASNFYQHNPNWSVVDYRRLSVNDQPSNAQPRPGNSRTNNNGVTEDPYQFDEEVEIKPKRLSLADSSTHKRKLFQSSAEKTPIPKRRRIIPNTSPIEESKKTPSCKFQAPKDGSLFHLENSPLLNSIEAKFLA</sequence>
<feature type="region of interest" description="Disordered" evidence="2">
    <location>
        <begin position="1255"/>
        <end position="1276"/>
    </location>
</feature>
<evidence type="ECO:0000259" key="3">
    <source>
        <dbReference type="Pfam" id="PF21854"/>
    </source>
</evidence>
<keyword evidence="6" id="KW-1185">Reference proteome</keyword>
<feature type="compositionally biased region" description="Polar residues" evidence="2">
    <location>
        <begin position="1016"/>
        <end position="1028"/>
    </location>
</feature>
<evidence type="ECO:0000256" key="1">
    <source>
        <dbReference type="SAM" id="Coils"/>
    </source>
</evidence>
<dbReference type="PANTHER" id="PTHR21556:SF2">
    <property type="entry name" value="TRESLIN"/>
    <property type="match status" value="1"/>
</dbReference>
<gene>
    <name evidence="5" type="ORF">DGAL_LOCUS9200</name>
</gene>
<feature type="region of interest" description="Disordered" evidence="2">
    <location>
        <begin position="1015"/>
        <end position="1047"/>
    </location>
</feature>
<dbReference type="Pfam" id="PF21855">
    <property type="entry name" value="Treslin_STD"/>
    <property type="match status" value="1"/>
</dbReference>
<feature type="coiled-coil region" evidence="1">
    <location>
        <begin position="520"/>
        <end position="554"/>
    </location>
</feature>
<feature type="region of interest" description="Disordered" evidence="2">
    <location>
        <begin position="1157"/>
        <end position="1207"/>
    </location>
</feature>
<dbReference type="GO" id="GO:0033314">
    <property type="term" value="P:mitotic DNA replication checkpoint signaling"/>
    <property type="evidence" value="ECO:0007669"/>
    <property type="project" value="InterPro"/>
</dbReference>
<evidence type="ECO:0000256" key="2">
    <source>
        <dbReference type="SAM" id="MobiDB-lite"/>
    </source>
</evidence>
<organism evidence="5 6">
    <name type="scientific">Daphnia galeata</name>
    <dbReference type="NCBI Taxonomy" id="27404"/>
    <lineage>
        <taxon>Eukaryota</taxon>
        <taxon>Metazoa</taxon>
        <taxon>Ecdysozoa</taxon>
        <taxon>Arthropoda</taxon>
        <taxon>Crustacea</taxon>
        <taxon>Branchiopoda</taxon>
        <taxon>Diplostraca</taxon>
        <taxon>Cladocera</taxon>
        <taxon>Anomopoda</taxon>
        <taxon>Daphniidae</taxon>
        <taxon>Daphnia</taxon>
    </lineage>
</organism>
<dbReference type="GO" id="GO:0003682">
    <property type="term" value="F:chromatin binding"/>
    <property type="evidence" value="ECO:0007669"/>
    <property type="project" value="TreeGrafter"/>
</dbReference>
<keyword evidence="1" id="KW-0175">Coiled coil</keyword>
<evidence type="ECO:0008006" key="7">
    <source>
        <dbReference type="Google" id="ProtNLM"/>
    </source>
</evidence>